<name>A0A4V6P187_9HYPH</name>
<dbReference type="EMBL" id="SMBK01000030">
    <property type="protein sequence ID" value="TCU31335.1"/>
    <property type="molecule type" value="Genomic_DNA"/>
</dbReference>
<reference evidence="1 2" key="1">
    <citation type="submission" date="2019-03" db="EMBL/GenBank/DDBJ databases">
        <title>Genomic Encyclopedia of Type Strains, Phase IV (KMG-V): Genome sequencing to study the core and pangenomes of soil and plant-associated prokaryotes.</title>
        <authorList>
            <person name="Whitman W."/>
        </authorList>
    </citation>
    <scope>NUCLEOTIDE SEQUENCE [LARGE SCALE GENOMIC DNA]</scope>
    <source>
        <strain evidence="1 2">IE4868</strain>
    </source>
</reference>
<accession>A0A4V6P187</accession>
<protein>
    <recommendedName>
        <fullName evidence="3">Transposase</fullName>
    </recommendedName>
</protein>
<dbReference type="AlphaFoldDB" id="A0A4V6P187"/>
<organism evidence="1 2">
    <name type="scientific">Rhizobium azibense</name>
    <dbReference type="NCBI Taxonomy" id="1136135"/>
    <lineage>
        <taxon>Bacteria</taxon>
        <taxon>Pseudomonadati</taxon>
        <taxon>Pseudomonadota</taxon>
        <taxon>Alphaproteobacteria</taxon>
        <taxon>Hyphomicrobiales</taxon>
        <taxon>Rhizobiaceae</taxon>
        <taxon>Rhizobium/Agrobacterium group</taxon>
        <taxon>Rhizobium</taxon>
    </lineage>
</organism>
<dbReference type="Proteomes" id="UP000295507">
    <property type="component" value="Unassembled WGS sequence"/>
</dbReference>
<evidence type="ECO:0000313" key="2">
    <source>
        <dbReference type="Proteomes" id="UP000295507"/>
    </source>
</evidence>
<gene>
    <name evidence="1" type="ORF">EV129_13029</name>
</gene>
<sequence length="69" mass="8143">MRPSWRDGSLRLETADWPLWLPEFSRDIEAVRWTSSLVEGHIKRLKTLKRQMYGRAGYALLRSRVRTAA</sequence>
<evidence type="ECO:0000313" key="1">
    <source>
        <dbReference type="EMBL" id="TCU31335.1"/>
    </source>
</evidence>
<comment type="caution">
    <text evidence="1">The sequence shown here is derived from an EMBL/GenBank/DDBJ whole genome shotgun (WGS) entry which is preliminary data.</text>
</comment>
<proteinExistence type="predicted"/>
<evidence type="ECO:0008006" key="3">
    <source>
        <dbReference type="Google" id="ProtNLM"/>
    </source>
</evidence>